<evidence type="ECO:0000256" key="7">
    <source>
        <dbReference type="PROSITE-ProRule" id="PRU00182"/>
    </source>
</evidence>
<dbReference type="GO" id="GO:0009982">
    <property type="term" value="F:pseudouridine synthase activity"/>
    <property type="evidence" value="ECO:0007669"/>
    <property type="project" value="InterPro"/>
</dbReference>
<feature type="compositionally biased region" description="Basic residues" evidence="10">
    <location>
        <begin position="558"/>
        <end position="574"/>
    </location>
</feature>
<dbReference type="GO" id="GO:0001522">
    <property type="term" value="P:pseudouridine synthesis"/>
    <property type="evidence" value="ECO:0007669"/>
    <property type="project" value="InterPro"/>
</dbReference>
<comment type="caution">
    <text evidence="12">The sequence shown here is derived from an EMBL/GenBank/DDBJ whole genome shotgun (WGS) entry which is preliminary data.</text>
</comment>
<dbReference type="InterPro" id="IPR019438">
    <property type="entry name" value="Q_salvage"/>
</dbReference>
<dbReference type="InterPro" id="IPR042092">
    <property type="entry name" value="PsdUridine_s_RsuA/RluB/E/F_cat"/>
</dbReference>
<dbReference type="PROSITE" id="PS50889">
    <property type="entry name" value="S4"/>
    <property type="match status" value="1"/>
</dbReference>
<dbReference type="VEuPathDB" id="TriTrypDB:LdBPK_361740.1"/>
<proteinExistence type="inferred from homology"/>
<feature type="compositionally biased region" description="Acidic residues" evidence="10">
    <location>
        <begin position="1282"/>
        <end position="1293"/>
    </location>
</feature>
<dbReference type="Proteomes" id="UP000318821">
    <property type="component" value="Unassembled WGS sequence"/>
</dbReference>
<dbReference type="SUPFAM" id="SSF55174">
    <property type="entry name" value="Alpha-L RNA-binding motif"/>
    <property type="match status" value="1"/>
</dbReference>
<dbReference type="GO" id="GO:0006400">
    <property type="term" value="P:tRNA modification"/>
    <property type="evidence" value="ECO:0007669"/>
    <property type="project" value="TreeGrafter"/>
</dbReference>
<reference evidence="13" key="1">
    <citation type="submission" date="2019-02" db="EMBL/GenBank/DDBJ databases">
        <title>FDA dAtabase for Regulatory Grade micrObial Sequences (FDA-ARGOS): Supporting development and validation of Infectious Disease Dx tests.</title>
        <authorList>
            <person name="Duncan R."/>
            <person name="Fisher C."/>
            <person name="Tallon L."/>
            <person name="Sadzewicz L."/>
            <person name="Sengamalay N."/>
            <person name="Ott S."/>
            <person name="Godinez A."/>
            <person name="Nagaraj S."/>
            <person name="Vavikolanu K."/>
            <person name="Vyas G."/>
            <person name="Nadendla S."/>
            <person name="Aluvathingal J."/>
            <person name="Sichtig H."/>
        </authorList>
    </citation>
    <scope>NUCLEOTIDE SEQUENCE [LARGE SCALE GENOMIC DNA]</scope>
    <source>
        <strain evidence="13">FDAARGOS_360</strain>
    </source>
</reference>
<keyword evidence="1 8" id="KW-0378">Hydrolase</keyword>
<dbReference type="GO" id="GO:0016787">
    <property type="term" value="F:hydrolase activity"/>
    <property type="evidence" value="ECO:0007669"/>
    <property type="project" value="UniProtKB-KW"/>
</dbReference>
<dbReference type="Pfam" id="PF10343">
    <property type="entry name" value="Q_salvage"/>
    <property type="match status" value="1"/>
</dbReference>
<dbReference type="CDD" id="cd00165">
    <property type="entry name" value="S4"/>
    <property type="match status" value="1"/>
</dbReference>
<dbReference type="EMBL" id="RHLD01000002">
    <property type="protein sequence ID" value="TPP42269.1"/>
    <property type="molecule type" value="Genomic_DNA"/>
</dbReference>
<feature type="coiled-coil region" evidence="9">
    <location>
        <begin position="1217"/>
        <end position="1251"/>
    </location>
</feature>
<organism evidence="12 13">
    <name type="scientific">Leishmania donovani</name>
    <dbReference type="NCBI Taxonomy" id="5661"/>
    <lineage>
        <taxon>Eukaryota</taxon>
        <taxon>Discoba</taxon>
        <taxon>Euglenozoa</taxon>
        <taxon>Kinetoplastea</taxon>
        <taxon>Metakinetoplastina</taxon>
        <taxon>Trypanosomatida</taxon>
        <taxon>Trypanosomatidae</taxon>
        <taxon>Leishmaniinae</taxon>
        <taxon>Leishmania</taxon>
    </lineage>
</organism>
<comment type="function">
    <text evidence="8">Catalyzes the hydrolysis of queuosine 5'-phosphate, releasing the nucleobase queuine (q). Is required for salvage of queuine from exogenous queuosine (Q) that is imported and then converted to queuosine 5'-phosphate intracellularly.</text>
</comment>
<evidence type="ECO:0000256" key="2">
    <source>
        <dbReference type="ARBA" id="ARBA00023235"/>
    </source>
</evidence>
<dbReference type="GO" id="GO:0003723">
    <property type="term" value="F:RNA binding"/>
    <property type="evidence" value="ECO:0007669"/>
    <property type="project" value="UniProtKB-KW"/>
</dbReference>
<dbReference type="InterPro" id="IPR020103">
    <property type="entry name" value="PsdUridine_synth_cat_dom_sf"/>
</dbReference>
<sequence>MAHSVPPSYTGESVRSSICRLYGQRSDVPLTVLHATVPPVAASLAQQSSDVLDAILNCIHNQLYSKHSAVGENVDTRSSAITNHWLLSVPESLRFDEAAVVNYLGMVVAIDFCHWAEVPCEAGGTAIASVGEEVTGFAGFYAAVDPPSVASALGNGGTTDIAAVVELFTEPPSAAPKELGTLPTAAAAAPTLLRGSAAMMYLLRRAVEVHRLPWFCPEFLQRFRGDTAAATSALRVCFLGCEQDGVTPLWMPCTRERVELLLSLADAFVARQTSYYKLLRACGGFLFAPDAAAAATAPCGFVPTLVRLHPRYADFARVPVEGPGCLGGNTGETSPDVCIVPVLKLSQLTALAIEQALPALWRYQAASSASSKSPLSKPPPSAPANSWLTDRAARIARAGAESRTTEPESSLSGVFADSAKLSICCDYQIPKALRAAGLLVYDDHLARIVDRHVLLLPGSAEEVSIRVATLIAAERLLQFLNTPPQRQSSLAREPGSTAAEVPGAPAQLPVKRLCSVIHLDYAFPRDNATNSQGSSSNIAGEPRRSSSSQESRRERRGGSRRRLRRERRPPRRITTRSSPSSPQPATLPDVDAAPLPHSLDISAAEDIADVEKYFPRAMAHLKAVPASAEVAEESRARRWHDTTHEVNADGIVTPGKRAERERRESGLGSFFDEGSLDVRGGMSDKLRSGAYGSARDAAERDSPDILKLTGGNARRHGGLHLATESNAAPADQTIEGDRGDAGAYREFGDTPVQLTDMLRERLMELRARKLREERSETFLPQRLRHRPAGELLMLAQQGEAAGVEAGGRVATLQPTPAALQRKVAQLRSGAAATTLADLVPKEEEEEEKATLLGDAAWDDARRGTCDRAILQDGVAPARVANAMQAVSGTDDSVPGASPHDPLRRLVAIAANTGRRASVFGTGDGASVSAEGVERAGFVHLLRTLPRAGFCSRREAAAIIASGQVRVNNVTERNPFRLVQAQDDVHVAGHQSRLRFAPPRLWIYHKPAHVIVSRNDAAGRTLITKHARILGMDHLVPVGSLPMRAHGILLLTNDGELSRFLENPKSMVQRTYLLRVRPAFDPVLVHKLNTEGIHINGRLYRNAEFFVNPATKSRYSVKVKVRGESMPIAHLMQHLGRTVERGGRISFGPFALSNLAVGSVREVTIPPFYSQHLGAVWQPFVERDWPYFRRQRVSRLRRLCQHRELTPKELEELDNYTYEEVKDALNFESSELQTLAEQRAQLLRRARHLRDDMLPLPGDFPKESCRRSVGDVTVDGAAAPFADADEEEDEDAIVEDITSFR</sequence>
<dbReference type="Gene3D" id="3.30.70.580">
    <property type="entry name" value="Pseudouridine synthase I, catalytic domain, N-terminal subdomain"/>
    <property type="match status" value="1"/>
</dbReference>
<evidence type="ECO:0000259" key="11">
    <source>
        <dbReference type="SMART" id="SM00363"/>
    </source>
</evidence>
<evidence type="ECO:0000256" key="1">
    <source>
        <dbReference type="ARBA" id="ARBA00022801"/>
    </source>
</evidence>
<dbReference type="Gene3D" id="3.10.290.10">
    <property type="entry name" value="RNA-binding S4 domain"/>
    <property type="match status" value="1"/>
</dbReference>
<dbReference type="InterPro" id="IPR006145">
    <property type="entry name" value="PsdUridine_synth_RsuA/RluA"/>
</dbReference>
<feature type="region of interest" description="Disordered" evidence="10">
    <location>
        <begin position="484"/>
        <end position="504"/>
    </location>
</feature>
<dbReference type="InterPro" id="IPR002942">
    <property type="entry name" value="S4_RNA-bd"/>
</dbReference>
<dbReference type="PANTHER" id="PTHR21314">
    <property type="entry name" value="QUEUOSINE 5'-PHOSPHATE N-GLYCOSYLASE_HYDROLASE-RELATED"/>
    <property type="match status" value="1"/>
</dbReference>
<dbReference type="SUPFAM" id="SSF55120">
    <property type="entry name" value="Pseudouridine synthase"/>
    <property type="match status" value="1"/>
</dbReference>
<protein>
    <recommendedName>
        <fullName evidence="4 8">Queuosine 5'-phosphate N-glycosylase/hydrolase</fullName>
        <ecNumber evidence="8">3.2.2.-</ecNumber>
    </recommendedName>
    <alternativeName>
        <fullName evidence="5 8">Queuosine-nucleotide N-glycosylase/hydrolase</fullName>
    </alternativeName>
</protein>
<dbReference type="InterPro" id="IPR020094">
    <property type="entry name" value="TruA/RsuA/RluB/E/F_N"/>
</dbReference>
<feature type="compositionally biased region" description="Low complexity" evidence="10">
    <location>
        <begin position="575"/>
        <end position="584"/>
    </location>
</feature>
<dbReference type="Gene3D" id="3.30.70.1560">
    <property type="entry name" value="Alpha-L RNA-binding motif"/>
    <property type="match status" value="1"/>
</dbReference>
<feature type="region of interest" description="Disordered" evidence="10">
    <location>
        <begin position="1277"/>
        <end position="1300"/>
    </location>
</feature>
<dbReference type="InterPro" id="IPR036986">
    <property type="entry name" value="S4_RNA-bd_sf"/>
</dbReference>
<dbReference type="Pfam" id="PF00849">
    <property type="entry name" value="PseudoU_synth_2"/>
    <property type="match status" value="1"/>
</dbReference>
<name>A0A504X5A6_LEIDO</name>
<dbReference type="SMART" id="SM00363">
    <property type="entry name" value="S4"/>
    <property type="match status" value="1"/>
</dbReference>
<evidence type="ECO:0000256" key="10">
    <source>
        <dbReference type="SAM" id="MobiDB-lite"/>
    </source>
</evidence>
<keyword evidence="9" id="KW-0175">Coiled coil</keyword>
<dbReference type="PANTHER" id="PTHR21314:SF0">
    <property type="entry name" value="QUEUOSINE 5'-PHOSPHATE N-GLYCOSYLASE_HYDROLASE"/>
    <property type="match status" value="1"/>
</dbReference>
<evidence type="ECO:0000256" key="4">
    <source>
        <dbReference type="ARBA" id="ARBA00035306"/>
    </source>
</evidence>
<accession>A0A504X5A6</accession>
<evidence type="ECO:0000256" key="3">
    <source>
        <dbReference type="ARBA" id="ARBA00035119"/>
    </source>
</evidence>
<feature type="region of interest" description="Disordered" evidence="10">
    <location>
        <begin position="525"/>
        <end position="594"/>
    </location>
</feature>
<gene>
    <name evidence="12" type="ORF">CGC20_29055</name>
</gene>
<evidence type="ECO:0000256" key="8">
    <source>
        <dbReference type="RuleBase" id="RU365002"/>
    </source>
</evidence>
<comment type="catalytic activity">
    <reaction evidence="6 8">
        <text>queuosine 5'-phosphate + H2O = queuine + D-ribose 5-phosphate</text>
        <dbReference type="Rhea" id="RHEA:75387"/>
        <dbReference type="ChEBI" id="CHEBI:15377"/>
        <dbReference type="ChEBI" id="CHEBI:17433"/>
        <dbReference type="ChEBI" id="CHEBI:78346"/>
        <dbReference type="ChEBI" id="CHEBI:194371"/>
    </reaction>
    <physiologicalReaction direction="left-to-right" evidence="6 8">
        <dbReference type="Rhea" id="RHEA:75388"/>
    </physiologicalReaction>
</comment>
<keyword evidence="2" id="KW-0413">Isomerase</keyword>
<dbReference type="VEuPathDB" id="TriTrypDB:LDHU3_36.2300"/>
<dbReference type="Pfam" id="PF01479">
    <property type="entry name" value="S4"/>
    <property type="match status" value="1"/>
</dbReference>
<dbReference type="VEuPathDB" id="TriTrypDB:LdCL_360022900"/>
<evidence type="ECO:0000256" key="5">
    <source>
        <dbReference type="ARBA" id="ARBA00035393"/>
    </source>
</evidence>
<evidence type="ECO:0000256" key="9">
    <source>
        <dbReference type="SAM" id="Coils"/>
    </source>
</evidence>
<evidence type="ECO:0000313" key="13">
    <source>
        <dbReference type="Proteomes" id="UP000318821"/>
    </source>
</evidence>
<feature type="domain" description="RNA-binding S4" evidence="11">
    <location>
        <begin position="938"/>
        <end position="998"/>
    </location>
</feature>
<dbReference type="EC" id="3.2.2.-" evidence="8"/>
<evidence type="ECO:0000256" key="6">
    <source>
        <dbReference type="ARBA" id="ARBA00048204"/>
    </source>
</evidence>
<keyword evidence="7" id="KW-0694">RNA-binding</keyword>
<feature type="compositionally biased region" description="Polar residues" evidence="10">
    <location>
        <begin position="527"/>
        <end position="538"/>
    </location>
</feature>
<comment type="similarity">
    <text evidence="3 8">Belongs to the QNG1 protein family.</text>
</comment>
<evidence type="ECO:0000313" key="12">
    <source>
        <dbReference type="EMBL" id="TPP42269.1"/>
    </source>
</evidence>